<dbReference type="EMBL" id="CAJVPU010001261">
    <property type="protein sequence ID" value="CAG8476014.1"/>
    <property type="molecule type" value="Genomic_DNA"/>
</dbReference>
<sequence length="395" mass="45167">MSSVVLANALLRDISKRYENADDYDVNLYVGEEPEIEVFQAHSFILRARSAYFRAALSNNWVKKENDKISFRKPNISPKLFGPILKYMYTSSIELNIESANRQEYFELIAAADELTLTELVDHIQEHIISNEKGWLLENFVQVFQKISTYEAMRKLQDYCAELICNDPSVVFTSDFGSLEEPALLALLQRQPKYTSVLPPRMGLRPDSVIITSQHAAIIANWIYNKPRDTYKPHEIPYHFKLLIRGSRDGFTQEEFHKRCDHKGANIVVVKVEGAPIVVGGYNPLGWTSANDWRQTSESFIFSLNKQLKTTIMGRVRNPNCAIRDTVSKQWIGFGVGDLHFLDGSCSPNDYDAKILDSTRYIVEDYEVFQILNKVKPGNGMKDRPSKPTSIFGFM</sequence>
<keyword evidence="2" id="KW-1185">Reference proteome</keyword>
<protein>
    <submittedName>
        <fullName evidence="1">15449_t:CDS:1</fullName>
    </submittedName>
</protein>
<name>A0ACA9KK60_9GLOM</name>
<proteinExistence type="predicted"/>
<reference evidence="1" key="1">
    <citation type="submission" date="2021-06" db="EMBL/GenBank/DDBJ databases">
        <authorList>
            <person name="Kallberg Y."/>
            <person name="Tangrot J."/>
            <person name="Rosling A."/>
        </authorList>
    </citation>
    <scope>NUCLEOTIDE SEQUENCE</scope>
    <source>
        <strain evidence="1">IL203A</strain>
    </source>
</reference>
<evidence type="ECO:0000313" key="1">
    <source>
        <dbReference type="EMBL" id="CAG8476014.1"/>
    </source>
</evidence>
<evidence type="ECO:0000313" key="2">
    <source>
        <dbReference type="Proteomes" id="UP000789702"/>
    </source>
</evidence>
<comment type="caution">
    <text evidence="1">The sequence shown here is derived from an EMBL/GenBank/DDBJ whole genome shotgun (WGS) entry which is preliminary data.</text>
</comment>
<organism evidence="1 2">
    <name type="scientific">Dentiscutata heterogama</name>
    <dbReference type="NCBI Taxonomy" id="1316150"/>
    <lineage>
        <taxon>Eukaryota</taxon>
        <taxon>Fungi</taxon>
        <taxon>Fungi incertae sedis</taxon>
        <taxon>Mucoromycota</taxon>
        <taxon>Glomeromycotina</taxon>
        <taxon>Glomeromycetes</taxon>
        <taxon>Diversisporales</taxon>
        <taxon>Gigasporaceae</taxon>
        <taxon>Dentiscutata</taxon>
    </lineage>
</organism>
<dbReference type="Proteomes" id="UP000789702">
    <property type="component" value="Unassembled WGS sequence"/>
</dbReference>
<accession>A0ACA9KK60</accession>
<gene>
    <name evidence="1" type="ORF">DHETER_LOCUS1922</name>
</gene>